<evidence type="ECO:0000313" key="2">
    <source>
        <dbReference type="Proteomes" id="UP000182624"/>
    </source>
</evidence>
<reference evidence="2" key="1">
    <citation type="submission" date="2016-10" db="EMBL/GenBank/DDBJ databases">
        <authorList>
            <person name="Varghese N."/>
            <person name="Submissions S."/>
        </authorList>
    </citation>
    <scope>NUCLEOTIDE SEQUENCE [LARGE SCALE GENOMIC DNA]</scope>
    <source>
        <strain evidence="2">P18</strain>
    </source>
</reference>
<keyword evidence="2" id="KW-1185">Reference proteome</keyword>
<gene>
    <name evidence="1" type="ORF">SAMN04487928_101212</name>
</gene>
<dbReference type="AlphaFoldDB" id="A0A1I5PZD8"/>
<dbReference type="RefSeq" id="WP_083413342.1">
    <property type="nucleotide sequence ID" value="NZ_FOXO01000001.1"/>
</dbReference>
<accession>A0A1I5PZD8</accession>
<evidence type="ECO:0008006" key="3">
    <source>
        <dbReference type="Google" id="ProtNLM"/>
    </source>
</evidence>
<protein>
    <recommendedName>
        <fullName evidence="3">Transposase DDE domain-containing protein</fullName>
    </recommendedName>
</protein>
<dbReference type="EMBL" id="FOXO01000001">
    <property type="protein sequence ID" value="SFP39130.1"/>
    <property type="molecule type" value="Genomic_DNA"/>
</dbReference>
<evidence type="ECO:0000313" key="1">
    <source>
        <dbReference type="EMBL" id="SFP39130.1"/>
    </source>
</evidence>
<sequence length="76" mass="8894">MNDFLHRERTDVIDREIALCGYFVLITSESMTAEEPINLYKSRDVSEKLLRGDKSYMGVRTERVYGNESLETKLFI</sequence>
<name>A0A1I5PZD8_9FIRM</name>
<proteinExistence type="predicted"/>
<dbReference type="Proteomes" id="UP000182624">
    <property type="component" value="Unassembled WGS sequence"/>
</dbReference>
<organism evidence="1 2">
    <name type="scientific">Butyrivibrio proteoclasticus</name>
    <dbReference type="NCBI Taxonomy" id="43305"/>
    <lineage>
        <taxon>Bacteria</taxon>
        <taxon>Bacillati</taxon>
        <taxon>Bacillota</taxon>
        <taxon>Clostridia</taxon>
        <taxon>Lachnospirales</taxon>
        <taxon>Lachnospiraceae</taxon>
        <taxon>Butyrivibrio</taxon>
    </lineage>
</organism>